<gene>
    <name evidence="1" type="ORF">METZ01_LOCUS379249</name>
</gene>
<dbReference type="AlphaFoldDB" id="A0A382TXH3"/>
<dbReference type="EMBL" id="UINC01139688">
    <property type="protein sequence ID" value="SVD26395.1"/>
    <property type="molecule type" value="Genomic_DNA"/>
</dbReference>
<organism evidence="1">
    <name type="scientific">marine metagenome</name>
    <dbReference type="NCBI Taxonomy" id="408172"/>
    <lineage>
        <taxon>unclassified sequences</taxon>
        <taxon>metagenomes</taxon>
        <taxon>ecological metagenomes</taxon>
    </lineage>
</organism>
<proteinExistence type="predicted"/>
<accession>A0A382TXH3</accession>
<evidence type="ECO:0000313" key="1">
    <source>
        <dbReference type="EMBL" id="SVD26395.1"/>
    </source>
</evidence>
<sequence>MDKGQFFGALRWPGRLRKGVDGNYTKGGLCSMPSFDWNVRGLLVEYTENLSSSYTFNGWALAEHPRMKSAEDGKFFRSLAEGGSGVPLFCEGTGPMVMPDATDRPAVDLRMGGQTGQGLDRIDINRYRNGANNVAYMDGSVNSVKLPDLWKLKWHRKW</sequence>
<name>A0A382TXH3_9ZZZZ</name>
<reference evidence="1" key="1">
    <citation type="submission" date="2018-05" db="EMBL/GenBank/DDBJ databases">
        <authorList>
            <person name="Lanie J.A."/>
            <person name="Ng W.-L."/>
            <person name="Kazmierczak K.M."/>
            <person name="Andrzejewski T.M."/>
            <person name="Davidsen T.M."/>
            <person name="Wayne K.J."/>
            <person name="Tettelin H."/>
            <person name="Glass J.I."/>
            <person name="Rusch D."/>
            <person name="Podicherti R."/>
            <person name="Tsui H.-C.T."/>
            <person name="Winkler M.E."/>
        </authorList>
    </citation>
    <scope>NUCLEOTIDE SEQUENCE</scope>
</reference>
<protein>
    <submittedName>
        <fullName evidence="1">Uncharacterized protein</fullName>
    </submittedName>
</protein>